<dbReference type="Gene3D" id="1.10.3210.10">
    <property type="entry name" value="Hypothetical protein af1432"/>
    <property type="match status" value="1"/>
</dbReference>
<dbReference type="Pfam" id="PF02824">
    <property type="entry name" value="TGS"/>
    <property type="match status" value="1"/>
</dbReference>
<evidence type="ECO:0000313" key="5">
    <source>
        <dbReference type="Proteomes" id="UP000672011"/>
    </source>
</evidence>
<dbReference type="Pfam" id="PF13328">
    <property type="entry name" value="HD_4"/>
    <property type="match status" value="1"/>
</dbReference>
<dbReference type="InterPro" id="IPR004811">
    <property type="entry name" value="RelA/Spo_fam"/>
</dbReference>
<dbReference type="InterPro" id="IPR043519">
    <property type="entry name" value="NT_sf"/>
</dbReference>
<dbReference type="CDD" id="cd00077">
    <property type="entry name" value="HDc"/>
    <property type="match status" value="1"/>
</dbReference>
<dbReference type="InterPro" id="IPR033655">
    <property type="entry name" value="TGS_RelA/SpoT"/>
</dbReference>
<dbReference type="InterPro" id="IPR007685">
    <property type="entry name" value="RelA_SpoT"/>
</dbReference>
<dbReference type="PANTHER" id="PTHR21262">
    <property type="entry name" value="GUANOSINE-3',5'-BIS DIPHOSPHATE 3'-PYROPHOSPHOHYDROLASE"/>
    <property type="match status" value="1"/>
</dbReference>
<dbReference type="InterPro" id="IPR012676">
    <property type="entry name" value="TGS-like"/>
</dbReference>
<reference evidence="5" key="2">
    <citation type="submission" date="2021-04" db="EMBL/GenBank/DDBJ databases">
        <title>Taxonomy of Flavobacteriaceae bacterium ZY171143.</title>
        <authorList>
            <person name="Li F."/>
        </authorList>
    </citation>
    <scope>NUCLEOTIDE SEQUENCE [LARGE SCALE GENOMIC DNA]</scope>
    <source>
        <strain evidence="5">ZY171143</strain>
    </source>
</reference>
<dbReference type="Proteomes" id="UP000672011">
    <property type="component" value="Chromosome"/>
</dbReference>
<proteinExistence type="inferred from homology"/>
<dbReference type="InterPro" id="IPR004095">
    <property type="entry name" value="TGS"/>
</dbReference>
<dbReference type="CDD" id="cd01668">
    <property type="entry name" value="TGS_RSH"/>
    <property type="match status" value="1"/>
</dbReference>
<dbReference type="InterPro" id="IPR045865">
    <property type="entry name" value="ACT-like_dom_sf"/>
</dbReference>
<dbReference type="PROSITE" id="PS51880">
    <property type="entry name" value="TGS"/>
    <property type="match status" value="1"/>
</dbReference>
<gene>
    <name evidence="4" type="ORF">J9309_11670</name>
</gene>
<feature type="domain" description="TGS" evidence="3">
    <location>
        <begin position="403"/>
        <end position="464"/>
    </location>
</feature>
<dbReference type="InterPro" id="IPR045600">
    <property type="entry name" value="RelA/SpoT_AH_RIS"/>
</dbReference>
<dbReference type="PANTHER" id="PTHR21262:SF31">
    <property type="entry name" value="GTP PYROPHOSPHOKINASE"/>
    <property type="match status" value="1"/>
</dbReference>
<dbReference type="SMART" id="SM00954">
    <property type="entry name" value="RelA_SpoT"/>
    <property type="match status" value="1"/>
</dbReference>
<dbReference type="CDD" id="cd05399">
    <property type="entry name" value="NT_Rel-Spo_like"/>
    <property type="match status" value="1"/>
</dbReference>
<evidence type="ECO:0000259" key="3">
    <source>
        <dbReference type="PROSITE" id="PS51880"/>
    </source>
</evidence>
<name>A0ABX7XGK6_9FLAO</name>
<dbReference type="SUPFAM" id="SSF81301">
    <property type="entry name" value="Nucleotidyltransferase"/>
    <property type="match status" value="1"/>
</dbReference>
<dbReference type="EMBL" id="CP072842">
    <property type="protein sequence ID" value="QTV07092.1"/>
    <property type="molecule type" value="Genomic_DNA"/>
</dbReference>
<evidence type="ECO:0000313" key="4">
    <source>
        <dbReference type="EMBL" id="QTV07092.1"/>
    </source>
</evidence>
<dbReference type="Pfam" id="PF13291">
    <property type="entry name" value="ACT_4"/>
    <property type="match status" value="1"/>
</dbReference>
<evidence type="ECO:0000256" key="1">
    <source>
        <dbReference type="RuleBase" id="RU003847"/>
    </source>
</evidence>
<dbReference type="InterPro" id="IPR002912">
    <property type="entry name" value="ACT_dom"/>
</dbReference>
<dbReference type="InterPro" id="IPR012675">
    <property type="entry name" value="Beta-grasp_dom_sf"/>
</dbReference>
<dbReference type="Gene3D" id="3.30.70.260">
    <property type="match status" value="1"/>
</dbReference>
<evidence type="ECO:0000259" key="2">
    <source>
        <dbReference type="PROSITE" id="PS51671"/>
    </source>
</evidence>
<dbReference type="SMART" id="SM00471">
    <property type="entry name" value="HDc"/>
    <property type="match status" value="1"/>
</dbReference>
<dbReference type="NCBIfam" id="TIGR00691">
    <property type="entry name" value="spoT_relA"/>
    <property type="match status" value="1"/>
</dbReference>
<keyword evidence="5" id="KW-1185">Reference proteome</keyword>
<reference evidence="4 5" key="1">
    <citation type="journal article" date="2021" name="Int. J. Syst. Evol. Microbiol.">
        <title>Faecalibacter bovis sp. nov., isolated from cow faeces.</title>
        <authorList>
            <person name="Li F."/>
            <person name="Zhao W."/>
            <person name="Hong Q."/>
            <person name="Shao Q."/>
            <person name="Song J."/>
            <person name="Yang S."/>
        </authorList>
    </citation>
    <scope>NUCLEOTIDE SEQUENCE [LARGE SCALE GENOMIC DNA]</scope>
    <source>
        <strain evidence="4 5">ZY171143</strain>
    </source>
</reference>
<dbReference type="InterPro" id="IPR003607">
    <property type="entry name" value="HD/PDEase_dom"/>
</dbReference>
<dbReference type="Gene3D" id="3.30.460.10">
    <property type="entry name" value="Beta Polymerase, domain 2"/>
    <property type="match status" value="1"/>
</dbReference>
<accession>A0ABX7XGK6</accession>
<comment type="similarity">
    <text evidence="1">Belongs to the relA/spoT family.</text>
</comment>
<organism evidence="4 5">
    <name type="scientific">Faecalibacter bovis</name>
    <dbReference type="NCBI Taxonomy" id="2898187"/>
    <lineage>
        <taxon>Bacteria</taxon>
        <taxon>Pseudomonadati</taxon>
        <taxon>Bacteroidota</taxon>
        <taxon>Flavobacteriia</taxon>
        <taxon>Flavobacteriales</taxon>
        <taxon>Weeksellaceae</taxon>
        <taxon>Faecalibacter</taxon>
    </lineage>
</organism>
<comment type="function">
    <text evidence="1">In eubacteria ppGpp (guanosine 3'-diphosphate 5'-diphosphate) is a mediator of the stringent response that coordinates a variety of cellular activities in response to changes in nutritional abundance.</text>
</comment>
<sequence length="741" mass="85687">MTQEQLEQENIEITRRYKVMLKNTYVTLSDDDKKLIRKAFDLAVEAHKDQRRKTGEPYIYHPIAVAQIVADEIGLGATSIAAALMHDVVEDTDYTIEDIEKLFGKKIAKIIDGLTKISVLNKQDVSIQSENYKKLLLTLSEDVRVILIKIADRLHNMRTLESMREDKQLKIASETIFIYAPLAHRMGLYNIKSELEDLSLRYTKPEDYFGVERKLSETKEEREKYIKDFIRTLKDKLDEEGLEFEIKGRSKSINSIYRKMVKQGIPFEEVYDLFAIRIIYRSDRKNEKFLAWKIYSMVTDIYIPNPKRMRDWITHPKSTGYESLHVTVMGPEARWIEVQIRSERMDEVAEMGIAAHYKYKENYNEEDTKVDEWIHQVREMLEQEDTKDAIEFMDSFQFNLYSKEIYVFTPKGDLHSLPKGASSLDFAYAIHTNVGDRCLGAKVNGKLYPLSYKLQSGDQVEIITSYQQKPKIEWLEYAITSKARSKIKASLNSDKRKVAEDGKEVLMRKLRHLKVDFSEQTVNQLQQFFKLNSSQDLFYNVAMGIIDNNELRKYVDSTTGFTGLFNRFRKSTFSSSPAKPKPQEFVDKSKLDSLVFGNDEERLNYEIATCCSPIPGDKVFGFITVSKGIKVHKVDCPNSVSLQANYAYRIIKAKWIDSTQQEFKALLELEGLDRPGMVSDITLVVSKNNALNMHSINLSEEAGVFNGKITLSVKNKSQLEDVMKELEQIEGIQTVKRTYKN</sequence>
<dbReference type="Gene3D" id="3.10.20.30">
    <property type="match status" value="1"/>
</dbReference>
<dbReference type="Pfam" id="PF19296">
    <property type="entry name" value="RelA_AH_RIS"/>
    <property type="match status" value="1"/>
</dbReference>
<protein>
    <submittedName>
        <fullName evidence="4">Bifunctional (P)ppGpp synthetase/guanosine-3',5'-bis(Diphosphate) 3'-pyrophosphohydrolase</fullName>
    </submittedName>
</protein>
<dbReference type="CDD" id="cd04876">
    <property type="entry name" value="ACT_RelA-SpoT"/>
    <property type="match status" value="1"/>
</dbReference>
<dbReference type="Pfam" id="PF04607">
    <property type="entry name" value="RelA_SpoT"/>
    <property type="match status" value="1"/>
</dbReference>
<dbReference type="SUPFAM" id="SSF109604">
    <property type="entry name" value="HD-domain/PDEase-like"/>
    <property type="match status" value="1"/>
</dbReference>
<dbReference type="PROSITE" id="PS51671">
    <property type="entry name" value="ACT"/>
    <property type="match status" value="1"/>
</dbReference>
<dbReference type="SUPFAM" id="SSF81271">
    <property type="entry name" value="TGS-like"/>
    <property type="match status" value="1"/>
</dbReference>
<feature type="domain" description="ACT" evidence="2">
    <location>
        <begin position="666"/>
        <end position="740"/>
    </location>
</feature>
<dbReference type="SUPFAM" id="SSF55021">
    <property type="entry name" value="ACT-like"/>
    <property type="match status" value="1"/>
</dbReference>